<keyword evidence="5 8" id="KW-1133">Transmembrane helix</keyword>
<evidence type="ECO:0008006" key="11">
    <source>
        <dbReference type="Google" id="ProtNLM"/>
    </source>
</evidence>
<dbReference type="eggNOG" id="KOG4363">
    <property type="taxonomic scope" value="Eukaryota"/>
</dbReference>
<dbReference type="RefSeq" id="XP_007376296.1">
    <property type="nucleotide sequence ID" value="XM_007376234.1"/>
</dbReference>
<proteinExistence type="inferred from homology"/>
<organism evidence="10">
    <name type="scientific">Spathaspora passalidarum (strain NRRL Y-27907 / 11-Y1)</name>
    <dbReference type="NCBI Taxonomy" id="619300"/>
    <lineage>
        <taxon>Eukaryota</taxon>
        <taxon>Fungi</taxon>
        <taxon>Dikarya</taxon>
        <taxon>Ascomycota</taxon>
        <taxon>Saccharomycotina</taxon>
        <taxon>Pichiomycetes</taxon>
        <taxon>Debaryomycetaceae</taxon>
        <taxon>Spathaspora</taxon>
    </lineage>
</organism>
<dbReference type="Pfam" id="PF07281">
    <property type="entry name" value="INSIG"/>
    <property type="match status" value="1"/>
</dbReference>
<dbReference type="InterPro" id="IPR025929">
    <property type="entry name" value="INSIG_fam"/>
</dbReference>
<evidence type="ECO:0000313" key="9">
    <source>
        <dbReference type="EMBL" id="EGW31518.1"/>
    </source>
</evidence>
<evidence type="ECO:0000256" key="6">
    <source>
        <dbReference type="ARBA" id="ARBA00023136"/>
    </source>
</evidence>
<sequence>MSNLRKSAILNATPSMSATTTSESGGDSSARLQHSDSVLNLTKPSLFGLYDNDDFSVSKETEEKDMEIVTRAQENQKKKPTVPTIAPQNLIKLPLVVKLLILSGSAFLYNEITKHINYKHFSDNKLANIPVTISNIFVSGFLSKFRISTYIPIDSDVGKVLDQLLALTIQGAGMGLLHPIMDRILPTYFTRRVLSSNPYPTYSTTYSNLFNDLIRSCITFLGISYAIRKIEWSSFLQVSILWSLLNPGLWLLLDGTLSGFLASLLGSFVACAGIFVENFAFVVLYGANSEDSIALWLWIASFFFCGIIIFGKIGRGLF</sequence>
<dbReference type="PANTHER" id="PTHR15301:SF3">
    <property type="entry name" value="PROTEIN NSG1-RELATED"/>
    <property type="match status" value="1"/>
</dbReference>
<evidence type="ECO:0000256" key="1">
    <source>
        <dbReference type="ARBA" id="ARBA00004477"/>
    </source>
</evidence>
<dbReference type="GO" id="GO:0005789">
    <property type="term" value="C:endoplasmic reticulum membrane"/>
    <property type="evidence" value="ECO:0007669"/>
    <property type="project" value="UniProtKB-SubCell"/>
</dbReference>
<accession>G3AQH1</accession>
<keyword evidence="3 8" id="KW-0812">Transmembrane</keyword>
<feature type="transmembrane region" description="Helical" evidence="8">
    <location>
        <begin position="232"/>
        <end position="253"/>
    </location>
</feature>
<dbReference type="PANTHER" id="PTHR15301">
    <property type="entry name" value="INSULIN-INDUCED GENE 1"/>
    <property type="match status" value="1"/>
</dbReference>
<dbReference type="HOGENOM" id="CLU_088332_0_0_1"/>
<name>G3AQH1_SPAPN</name>
<feature type="transmembrane region" description="Helical" evidence="8">
    <location>
        <begin position="293"/>
        <end position="313"/>
    </location>
</feature>
<evidence type="ECO:0000256" key="3">
    <source>
        <dbReference type="ARBA" id="ARBA00022692"/>
    </source>
</evidence>
<keyword evidence="6 8" id="KW-0472">Membrane</keyword>
<dbReference type="InParanoid" id="G3AQH1"/>
<evidence type="ECO:0000256" key="2">
    <source>
        <dbReference type="ARBA" id="ARBA00007475"/>
    </source>
</evidence>
<evidence type="ECO:0000256" key="8">
    <source>
        <dbReference type="SAM" id="Phobius"/>
    </source>
</evidence>
<dbReference type="KEGG" id="spaa:SPAPADRAFT_62099"/>
<dbReference type="OMA" id="IEWSSFL"/>
<dbReference type="EMBL" id="GL996503">
    <property type="protein sequence ID" value="EGW31518.1"/>
    <property type="molecule type" value="Genomic_DNA"/>
</dbReference>
<dbReference type="STRING" id="619300.G3AQH1"/>
<reference evidence="9 10" key="1">
    <citation type="journal article" date="2011" name="Proc. Natl. Acad. Sci. U.S.A.">
        <title>Comparative genomics of xylose-fermenting fungi for enhanced biofuel production.</title>
        <authorList>
            <person name="Wohlbach D.J."/>
            <person name="Kuo A."/>
            <person name="Sato T.K."/>
            <person name="Potts K.M."/>
            <person name="Salamov A.A."/>
            <person name="LaButti K.M."/>
            <person name="Sun H."/>
            <person name="Clum A."/>
            <person name="Pangilinan J.L."/>
            <person name="Lindquist E.A."/>
            <person name="Lucas S."/>
            <person name="Lapidus A."/>
            <person name="Jin M."/>
            <person name="Gunawan C."/>
            <person name="Balan V."/>
            <person name="Dale B.E."/>
            <person name="Jeffries T.W."/>
            <person name="Zinkel R."/>
            <person name="Barry K.W."/>
            <person name="Grigoriev I.V."/>
            <person name="Gasch A.P."/>
        </authorList>
    </citation>
    <scope>NUCLEOTIDE SEQUENCE [LARGE SCALE GENOMIC DNA]</scope>
    <source>
        <strain evidence="10">NRRL Y-27907 / 11-Y1</strain>
    </source>
</reference>
<keyword evidence="10" id="KW-1185">Reference proteome</keyword>
<protein>
    <recommendedName>
        <fullName evidence="11">Protein NSG2</fullName>
    </recommendedName>
</protein>
<dbReference type="AlphaFoldDB" id="G3AQH1"/>
<dbReference type="FunCoup" id="G3AQH1">
    <property type="interactions" value="55"/>
</dbReference>
<evidence type="ECO:0000313" key="10">
    <source>
        <dbReference type="Proteomes" id="UP000000709"/>
    </source>
</evidence>
<dbReference type="GeneID" id="18874184"/>
<feature type="region of interest" description="Disordered" evidence="7">
    <location>
        <begin position="1"/>
        <end position="32"/>
    </location>
</feature>
<keyword evidence="4" id="KW-0256">Endoplasmic reticulum</keyword>
<evidence type="ECO:0000256" key="4">
    <source>
        <dbReference type="ARBA" id="ARBA00022824"/>
    </source>
</evidence>
<evidence type="ECO:0000256" key="5">
    <source>
        <dbReference type="ARBA" id="ARBA00022989"/>
    </source>
</evidence>
<gene>
    <name evidence="9" type="ORF">SPAPADRAFT_62099</name>
</gene>
<feature type="transmembrane region" description="Helical" evidence="8">
    <location>
        <begin position="260"/>
        <end position="287"/>
    </location>
</feature>
<dbReference type="OrthoDB" id="205546at2759"/>
<comment type="similarity">
    <text evidence="2">Belongs to the INSIG family.</text>
</comment>
<dbReference type="Proteomes" id="UP000000709">
    <property type="component" value="Unassembled WGS sequence"/>
</dbReference>
<comment type="subcellular location">
    <subcellularLocation>
        <location evidence="1">Endoplasmic reticulum membrane</location>
        <topology evidence="1">Multi-pass membrane protein</topology>
    </subcellularLocation>
</comment>
<evidence type="ECO:0000256" key="7">
    <source>
        <dbReference type="SAM" id="MobiDB-lite"/>
    </source>
</evidence>
<dbReference type="GO" id="GO:0016126">
    <property type="term" value="P:sterol biosynthetic process"/>
    <property type="evidence" value="ECO:0007669"/>
    <property type="project" value="TreeGrafter"/>
</dbReference>